<evidence type="ECO:0000256" key="1">
    <source>
        <dbReference type="SAM" id="Phobius"/>
    </source>
</evidence>
<evidence type="ECO:0000313" key="2">
    <source>
        <dbReference type="EMBL" id="RAI74602.1"/>
    </source>
</evidence>
<organism evidence="2 3">
    <name type="scientific">Spirosoma telluris</name>
    <dbReference type="NCBI Taxonomy" id="2183553"/>
    <lineage>
        <taxon>Bacteria</taxon>
        <taxon>Pseudomonadati</taxon>
        <taxon>Bacteroidota</taxon>
        <taxon>Cytophagia</taxon>
        <taxon>Cytophagales</taxon>
        <taxon>Cytophagaceae</taxon>
        <taxon>Spirosoma</taxon>
    </lineage>
</organism>
<evidence type="ECO:0008006" key="4">
    <source>
        <dbReference type="Google" id="ProtNLM"/>
    </source>
</evidence>
<gene>
    <name evidence="2" type="ORF">HMF3257_10555</name>
</gene>
<keyword evidence="3" id="KW-1185">Reference proteome</keyword>
<comment type="caution">
    <text evidence="2">The sequence shown here is derived from an EMBL/GenBank/DDBJ whole genome shotgun (WGS) entry which is preliminary data.</text>
</comment>
<accession>A0A327NH12</accession>
<keyword evidence="1" id="KW-0472">Membrane</keyword>
<keyword evidence="1" id="KW-0812">Transmembrane</keyword>
<evidence type="ECO:0000313" key="3">
    <source>
        <dbReference type="Proteomes" id="UP000249016"/>
    </source>
</evidence>
<keyword evidence="1" id="KW-1133">Transmembrane helix</keyword>
<name>A0A327NH12_9BACT</name>
<dbReference type="Proteomes" id="UP000249016">
    <property type="component" value="Unassembled WGS sequence"/>
</dbReference>
<reference evidence="2 3" key="1">
    <citation type="submission" date="2018-06" db="EMBL/GenBank/DDBJ databases">
        <title>Spirosoma sp. HMF3257 Genome sequencing and assembly.</title>
        <authorList>
            <person name="Kang H."/>
            <person name="Cha I."/>
            <person name="Kim H."/>
            <person name="Kang J."/>
            <person name="Joh K."/>
        </authorList>
    </citation>
    <scope>NUCLEOTIDE SEQUENCE [LARGE SCALE GENOMIC DNA]</scope>
    <source>
        <strain evidence="2 3">HMF3257</strain>
    </source>
</reference>
<dbReference type="EMBL" id="QLII01000001">
    <property type="protein sequence ID" value="RAI74602.1"/>
    <property type="molecule type" value="Genomic_DNA"/>
</dbReference>
<sequence length="70" mass="7986">MIVNDLPLAVKSQRLINVIVDMIAFLTIWILLIIVITLLGFDQTYIDENGEQVPLIPFVILVPTFWAITF</sequence>
<protein>
    <recommendedName>
        <fullName evidence="4">RDD family protein</fullName>
    </recommendedName>
</protein>
<dbReference type="AlphaFoldDB" id="A0A327NH12"/>
<proteinExistence type="predicted"/>
<feature type="transmembrane region" description="Helical" evidence="1">
    <location>
        <begin position="15"/>
        <end position="41"/>
    </location>
</feature>